<keyword evidence="3" id="KW-1185">Reference proteome</keyword>
<evidence type="ECO:0000313" key="3">
    <source>
        <dbReference type="Proteomes" id="UP000319557"/>
    </source>
</evidence>
<evidence type="ECO:0000256" key="1">
    <source>
        <dbReference type="SAM" id="MobiDB-lite"/>
    </source>
</evidence>
<dbReference type="OrthoDB" id="243939at2"/>
<dbReference type="EMBL" id="CP036261">
    <property type="protein sequence ID" value="QDS88385.1"/>
    <property type="molecule type" value="Genomic_DNA"/>
</dbReference>
<reference evidence="2 3" key="1">
    <citation type="submission" date="2019-02" db="EMBL/GenBank/DDBJ databases">
        <title>Deep-cultivation of Planctomycetes and their phenomic and genomic characterization uncovers novel biology.</title>
        <authorList>
            <person name="Wiegand S."/>
            <person name="Jogler M."/>
            <person name="Boedeker C."/>
            <person name="Pinto D."/>
            <person name="Vollmers J."/>
            <person name="Rivas-Marin E."/>
            <person name="Kohn T."/>
            <person name="Peeters S.H."/>
            <person name="Heuer A."/>
            <person name="Rast P."/>
            <person name="Oberbeckmann S."/>
            <person name="Bunk B."/>
            <person name="Jeske O."/>
            <person name="Meyerdierks A."/>
            <person name="Storesund J.E."/>
            <person name="Kallscheuer N."/>
            <person name="Luecker S."/>
            <person name="Lage O.M."/>
            <person name="Pohl T."/>
            <person name="Merkel B.J."/>
            <person name="Hornburger P."/>
            <person name="Mueller R.-W."/>
            <person name="Bruemmer F."/>
            <person name="Labrenz M."/>
            <person name="Spormann A.M."/>
            <person name="Op den Camp H."/>
            <person name="Overmann J."/>
            <person name="Amann R."/>
            <person name="Jetten M.S.M."/>
            <person name="Mascher T."/>
            <person name="Medema M.H."/>
            <person name="Devos D.P."/>
            <person name="Kaster A.-K."/>
            <person name="Ovreas L."/>
            <person name="Rohde M."/>
            <person name="Galperin M.Y."/>
            <person name="Jogler C."/>
        </authorList>
    </citation>
    <scope>NUCLEOTIDE SEQUENCE [LARGE SCALE GENOMIC DNA]</scope>
    <source>
        <strain evidence="2 3">EC9</strain>
    </source>
</reference>
<dbReference type="AlphaFoldDB" id="A0A517M0I0"/>
<feature type="region of interest" description="Disordered" evidence="1">
    <location>
        <begin position="304"/>
        <end position="331"/>
    </location>
</feature>
<dbReference type="Proteomes" id="UP000319557">
    <property type="component" value="Chromosome"/>
</dbReference>
<protein>
    <submittedName>
        <fullName evidence="2">CRISPR-associated protein (Cas_Csd1)</fullName>
    </submittedName>
</protein>
<dbReference type="RefSeq" id="WP_145345583.1">
    <property type="nucleotide sequence ID" value="NZ_CP036261.1"/>
</dbReference>
<gene>
    <name evidence="2" type="ORF">EC9_25750</name>
</gene>
<dbReference type="InterPro" id="IPR010144">
    <property type="entry name" value="CRISPR-assoc_prot_Csd1-typ"/>
</dbReference>
<sequence>MFHLIKEYAERHDIDARPGFSAVNLHFLVVITSRGSFASISRLGEGSRGQRVPGCPQFNLPELKAMGSGARHFLVDSLDVIALLTNKEGEQPDGKQRAKHDGFINLLRDAGQTNPSIALVVSALAGSLTEIQAELRTLRAKPTDKATFAIEDGNNTKWLVQDPSWHSWYRDLRAAITATRMAKGSKGAADGPVKMRCLLTGDLVLPAPTHDKITGLADVGGDTKGDILASFKQQSFQHFGLKKAANSAMSPEAVSLYTTTLDRLLTSAVKIADRKIVYWYQDEHSEMMPDVDPLAYLFTGQTSNEERDQNEGEASEELAEPSQGQRRQAEASAKSVLERIRVGGDGQYLNSGRYVALSISANKPRVVIRDVRVGRFEQLCESTEQWANDLRICKLNGAPLAMPSLNRLVNCTLRERQRGEDFDKWIAPASPAYTSLWNAAMSTSRQNISETIAVQAYQRLRLAMLNGEVADALDDKSKTMKLRRSAYYARIALLKLYLTRREDQTMEVALNEESNSSAYHAGRMLAVFQHVQTLSTGEPNASFLDRYYSAASTTPYQVLPRIWRIALNHLKRIQPRTLREELTDLLSDIHSQIPREIDVCKPLDLADQFQFQLGFFQQQPELPTKFHLIRRVPTKKGYLVRSKSEATIDNLLHAFADAHSDLGINIAYEPSHVEVRGERIRRGGRNESPIRPDWVIQTNKSDRKIVLEHFGMRDRPNYSLRMERKIKAYADAGLVHVQSKDIDSQQLEQATGFLVSTDETDGPNFDSLNERLLVAVTNL</sequence>
<organism evidence="2 3">
    <name type="scientific">Rosistilla ulvae</name>
    <dbReference type="NCBI Taxonomy" id="1930277"/>
    <lineage>
        <taxon>Bacteria</taxon>
        <taxon>Pseudomonadati</taxon>
        <taxon>Planctomycetota</taxon>
        <taxon>Planctomycetia</taxon>
        <taxon>Pirellulales</taxon>
        <taxon>Pirellulaceae</taxon>
        <taxon>Rosistilla</taxon>
    </lineage>
</organism>
<name>A0A517M0I0_9BACT</name>
<dbReference type="KEGG" id="ruv:EC9_25750"/>
<accession>A0A517M0I0</accession>
<proteinExistence type="predicted"/>
<dbReference type="Pfam" id="PF09709">
    <property type="entry name" value="Cas_Csd1"/>
    <property type="match status" value="1"/>
</dbReference>
<evidence type="ECO:0000313" key="2">
    <source>
        <dbReference type="EMBL" id="QDS88385.1"/>
    </source>
</evidence>